<dbReference type="InterPro" id="IPR013083">
    <property type="entry name" value="Znf_RING/FYVE/PHD"/>
</dbReference>
<evidence type="ECO:0000256" key="5">
    <source>
        <dbReference type="PROSITE-ProRule" id="PRU00723"/>
    </source>
</evidence>
<dbReference type="GeneID" id="9064580"/>
<dbReference type="SUPFAM" id="SSF57850">
    <property type="entry name" value="RING/U-box"/>
    <property type="match status" value="1"/>
</dbReference>
<evidence type="ECO:0000256" key="3">
    <source>
        <dbReference type="ARBA" id="ARBA00022771"/>
    </source>
</evidence>
<evidence type="ECO:0000256" key="2">
    <source>
        <dbReference type="ARBA" id="ARBA00022723"/>
    </source>
</evidence>
<feature type="domain" description="C3H1-type" evidence="8">
    <location>
        <begin position="101"/>
        <end position="123"/>
    </location>
</feature>
<dbReference type="Pfam" id="PF14608">
    <property type="entry name" value="zf-CCCH_2"/>
    <property type="match status" value="2"/>
</dbReference>
<dbReference type="SUPFAM" id="SSF90229">
    <property type="entry name" value="CCCH zinc finger"/>
    <property type="match status" value="1"/>
</dbReference>
<evidence type="ECO:0000259" key="8">
    <source>
        <dbReference type="PROSITE" id="PS50103"/>
    </source>
</evidence>
<protein>
    <submittedName>
        <fullName evidence="9">Makorin, putative</fullName>
    </submittedName>
</protein>
<dbReference type="SMART" id="SM00184">
    <property type="entry name" value="RING"/>
    <property type="match status" value="1"/>
</dbReference>
<dbReference type="CDD" id="cd16521">
    <property type="entry name" value="RING-HC_MKRN"/>
    <property type="match status" value="1"/>
</dbReference>
<dbReference type="Pfam" id="PF13639">
    <property type="entry name" value="zf-RING_2"/>
    <property type="match status" value="1"/>
</dbReference>
<dbReference type="Proteomes" id="UP000007800">
    <property type="component" value="Unassembled WGS sequence"/>
</dbReference>
<evidence type="ECO:0000259" key="7">
    <source>
        <dbReference type="PROSITE" id="PS50089"/>
    </source>
</evidence>
<dbReference type="AlphaFoldDB" id="C5LBN0"/>
<dbReference type="GO" id="GO:0000209">
    <property type="term" value="P:protein polyubiquitination"/>
    <property type="evidence" value="ECO:0007669"/>
    <property type="project" value="InterPro"/>
</dbReference>
<accession>C5LBN0</accession>
<dbReference type="PROSITE" id="PS00518">
    <property type="entry name" value="ZF_RING_1"/>
    <property type="match status" value="1"/>
</dbReference>
<evidence type="ECO:0000313" key="10">
    <source>
        <dbReference type="Proteomes" id="UP000007800"/>
    </source>
</evidence>
<feature type="domain" description="RING-type" evidence="7">
    <location>
        <begin position="151"/>
        <end position="202"/>
    </location>
</feature>
<dbReference type="EMBL" id="GG680918">
    <property type="protein sequence ID" value="EER05851.1"/>
    <property type="molecule type" value="Genomic_DNA"/>
</dbReference>
<dbReference type="RefSeq" id="XP_002774035.1">
    <property type="nucleotide sequence ID" value="XM_002773989.1"/>
</dbReference>
<evidence type="ECO:0000256" key="4">
    <source>
        <dbReference type="ARBA" id="ARBA00022833"/>
    </source>
</evidence>
<keyword evidence="2 5" id="KW-0479">Metal-binding</keyword>
<feature type="region of interest" description="Disordered" evidence="6">
    <location>
        <begin position="1"/>
        <end position="22"/>
    </location>
</feature>
<dbReference type="SMART" id="SM00356">
    <property type="entry name" value="ZnF_C3H1"/>
    <property type="match status" value="2"/>
</dbReference>
<feature type="zinc finger region" description="C3H1-type" evidence="5">
    <location>
        <begin position="101"/>
        <end position="123"/>
    </location>
</feature>
<reference evidence="9 10" key="1">
    <citation type="submission" date="2008-07" db="EMBL/GenBank/DDBJ databases">
        <authorList>
            <person name="El-Sayed N."/>
            <person name="Caler E."/>
            <person name="Inman J."/>
            <person name="Amedeo P."/>
            <person name="Hass B."/>
            <person name="Wortman J."/>
        </authorList>
    </citation>
    <scope>NUCLEOTIDE SEQUENCE [LARGE SCALE GENOMIC DNA]</scope>
    <source>
        <strain evidence="10">ATCC 50983 / TXsc</strain>
    </source>
</reference>
<keyword evidence="3 5" id="KW-0863">Zinc-finger</keyword>
<dbReference type="PANTHER" id="PTHR11224">
    <property type="entry name" value="MAKORIN-RELATED"/>
    <property type="match status" value="1"/>
</dbReference>
<sequence length="301" mass="34142">MYWTEVASSDPPPPPPQSAWGHPHQRYPPYRYHHHQPAVYSPTRSSESDGSGVWIRDDSMCCASSYYAGPNLYDSAANTPIFGYGYPPEEDVYSGVHGVGVCRFYQTGLCKFGEACRNLHVHDGESPRADPLWEEKHNKHQARLATRNVLCAICDDDVVASGKRFGLLENCDHPFCLECIREWRDQKDTQDRENLRLCPLCRVESFLIVPCDRWLVHGDEKLREVEGYKKALSRIPCKFYRMKEDCPFGESCYYNHGGIGDQTAGDCRMMQGADGKVKNVQKSRLCDYLFPGRNGEEGGGE</sequence>
<dbReference type="PROSITE" id="PS50103">
    <property type="entry name" value="ZF_C3H1"/>
    <property type="match status" value="2"/>
</dbReference>
<evidence type="ECO:0000256" key="1">
    <source>
        <dbReference type="ARBA" id="ARBA00022679"/>
    </source>
</evidence>
<keyword evidence="1" id="KW-0808">Transferase</keyword>
<dbReference type="InParanoid" id="C5LBN0"/>
<dbReference type="OrthoDB" id="250836at2759"/>
<name>C5LBN0_PERM5</name>
<dbReference type="GO" id="GO:0061630">
    <property type="term" value="F:ubiquitin protein ligase activity"/>
    <property type="evidence" value="ECO:0007669"/>
    <property type="project" value="InterPro"/>
</dbReference>
<feature type="zinc finger region" description="C3H1-type" evidence="5">
    <location>
        <begin position="231"/>
        <end position="259"/>
    </location>
</feature>
<keyword evidence="4 5" id="KW-0862">Zinc</keyword>
<evidence type="ECO:0000313" key="9">
    <source>
        <dbReference type="EMBL" id="EER05851.1"/>
    </source>
</evidence>
<dbReference type="InterPro" id="IPR001841">
    <property type="entry name" value="Znf_RING"/>
</dbReference>
<dbReference type="InterPro" id="IPR017907">
    <property type="entry name" value="Znf_RING_CS"/>
</dbReference>
<evidence type="ECO:0000256" key="6">
    <source>
        <dbReference type="SAM" id="MobiDB-lite"/>
    </source>
</evidence>
<dbReference type="InterPro" id="IPR045072">
    <property type="entry name" value="MKRN-like"/>
</dbReference>
<feature type="domain" description="C3H1-type" evidence="8">
    <location>
        <begin position="231"/>
        <end position="259"/>
    </location>
</feature>
<dbReference type="PROSITE" id="PS50089">
    <property type="entry name" value="ZF_RING_2"/>
    <property type="match status" value="1"/>
</dbReference>
<dbReference type="PANTHER" id="PTHR11224:SF10">
    <property type="entry name" value="IP09428P-RELATED"/>
    <property type="match status" value="1"/>
</dbReference>
<proteinExistence type="predicted"/>
<dbReference type="OMA" id="MYWTEVA"/>
<dbReference type="InterPro" id="IPR036855">
    <property type="entry name" value="Znf_CCCH_sf"/>
</dbReference>
<keyword evidence="10" id="KW-1185">Reference proteome</keyword>
<organism evidence="10">
    <name type="scientific">Perkinsus marinus (strain ATCC 50983 / TXsc)</name>
    <dbReference type="NCBI Taxonomy" id="423536"/>
    <lineage>
        <taxon>Eukaryota</taxon>
        <taxon>Sar</taxon>
        <taxon>Alveolata</taxon>
        <taxon>Perkinsozoa</taxon>
        <taxon>Perkinsea</taxon>
        <taxon>Perkinsida</taxon>
        <taxon>Perkinsidae</taxon>
        <taxon>Perkinsus</taxon>
    </lineage>
</organism>
<dbReference type="GO" id="GO:0008270">
    <property type="term" value="F:zinc ion binding"/>
    <property type="evidence" value="ECO:0007669"/>
    <property type="project" value="UniProtKB-KW"/>
</dbReference>
<gene>
    <name evidence="9" type="ORF">Pmar_PMAR011903</name>
</gene>
<dbReference type="Gene3D" id="3.30.40.10">
    <property type="entry name" value="Zinc/RING finger domain, C3HC4 (zinc finger)"/>
    <property type="match status" value="1"/>
</dbReference>
<dbReference type="InterPro" id="IPR000571">
    <property type="entry name" value="Znf_CCCH"/>
</dbReference>